<sequence length="337" mass="37831">MMNVFLFFSCIVVIDTLLQSCPAQCNELNISDKGKVLYDYFFTPKVKGPKDGGTEQGAHAGDKHVSYKTSEVQIRHHEDVHTGGMENIDQKKQLKEHMDQLKMLHKSLKSKDRNAYGQVKPSGGQSLHNTDGTLGDTHHKEEETSEDSLAKYVQDEIKKNEKLSKEKKSYEEINLLEDNSKKLQSDIHAWLESVKNISEKTNKLKDIKTQLLNNIASLNDTLTEEIENIKEIKKLQKEQSEIFSENWLYFLPSTSDNLDSQGQGGSFQVLNYLEKFNKRDAPPVSGDHASGEHPNGGLPNEGNVLKTHANTDGGMKSSDSHSFCNVLVLLVIAFLLS</sequence>
<reference evidence="5" key="1">
    <citation type="submission" date="2016-06" db="EMBL/GenBank/DDBJ databases">
        <title>First high quality genome sequence of Plasmodium coatneyi using continuous long reads from single molecule, real-time sequencing.</title>
        <authorList>
            <person name="Chien J.-T."/>
            <person name="Pakala S.B."/>
            <person name="Geraldo J.A."/>
            <person name="Lapp S.A."/>
            <person name="Barnwell J.W."/>
            <person name="Kissinger J.C."/>
            <person name="Galinski M.R."/>
            <person name="Humphrey J.C."/>
        </authorList>
    </citation>
    <scope>NUCLEOTIDE SEQUENCE [LARGE SCALE GENOMIC DNA]</scope>
    <source>
        <strain evidence="5">Hackeri</strain>
    </source>
</reference>
<keyword evidence="5" id="KW-1185">Reference proteome</keyword>
<feature type="chain" id="PRO_5008521255" description="Rhoptry neck protein" evidence="3">
    <location>
        <begin position="24"/>
        <end position="337"/>
    </location>
</feature>
<evidence type="ECO:0000256" key="1">
    <source>
        <dbReference type="SAM" id="Coils"/>
    </source>
</evidence>
<gene>
    <name evidence="4" type="ORF">PCOAH_00012340</name>
</gene>
<keyword evidence="1" id="KW-0175">Coiled coil</keyword>
<name>A0A1B1DVE2_9APIC</name>
<organism evidence="4 5">
    <name type="scientific">Plasmodium coatneyi</name>
    <dbReference type="NCBI Taxonomy" id="208452"/>
    <lineage>
        <taxon>Eukaryota</taxon>
        <taxon>Sar</taxon>
        <taxon>Alveolata</taxon>
        <taxon>Apicomplexa</taxon>
        <taxon>Aconoidasida</taxon>
        <taxon>Haemosporida</taxon>
        <taxon>Plasmodiidae</taxon>
        <taxon>Plasmodium</taxon>
    </lineage>
</organism>
<dbReference type="VEuPathDB" id="PlasmoDB:PCOAH_00012340"/>
<dbReference type="Proteomes" id="UP000092716">
    <property type="component" value="Chromosome 5"/>
</dbReference>
<feature type="region of interest" description="Disordered" evidence="2">
    <location>
        <begin position="109"/>
        <end position="148"/>
    </location>
</feature>
<dbReference type="KEGG" id="pcot:PCOAH_00012340"/>
<dbReference type="OrthoDB" id="372909at2759"/>
<feature type="compositionally biased region" description="Polar residues" evidence="2">
    <location>
        <begin position="123"/>
        <end position="132"/>
    </location>
</feature>
<proteinExistence type="predicted"/>
<evidence type="ECO:0000313" key="5">
    <source>
        <dbReference type="Proteomes" id="UP000092716"/>
    </source>
</evidence>
<feature type="coiled-coil region" evidence="1">
    <location>
        <begin position="208"/>
        <end position="239"/>
    </location>
</feature>
<protein>
    <recommendedName>
        <fullName evidence="6">Rhoptry neck protein</fullName>
    </recommendedName>
</protein>
<evidence type="ECO:0000313" key="4">
    <source>
        <dbReference type="EMBL" id="ANQ06766.1"/>
    </source>
</evidence>
<evidence type="ECO:0008006" key="6">
    <source>
        <dbReference type="Google" id="ProtNLM"/>
    </source>
</evidence>
<accession>A0A1B1DVE2</accession>
<dbReference type="AlphaFoldDB" id="A0A1B1DVE2"/>
<feature type="region of interest" description="Disordered" evidence="2">
    <location>
        <begin position="50"/>
        <end position="71"/>
    </location>
</feature>
<dbReference type="RefSeq" id="XP_019913461.1">
    <property type="nucleotide sequence ID" value="XM_020058043.1"/>
</dbReference>
<feature type="signal peptide" evidence="3">
    <location>
        <begin position="1"/>
        <end position="23"/>
    </location>
</feature>
<evidence type="ECO:0000256" key="2">
    <source>
        <dbReference type="SAM" id="MobiDB-lite"/>
    </source>
</evidence>
<dbReference type="GeneID" id="30907960"/>
<feature type="region of interest" description="Disordered" evidence="2">
    <location>
        <begin position="281"/>
        <end position="313"/>
    </location>
</feature>
<keyword evidence="3" id="KW-0732">Signal</keyword>
<dbReference type="EMBL" id="CP016243">
    <property type="protein sequence ID" value="ANQ06766.1"/>
    <property type="molecule type" value="Genomic_DNA"/>
</dbReference>
<evidence type="ECO:0000256" key="3">
    <source>
        <dbReference type="SAM" id="SignalP"/>
    </source>
</evidence>